<dbReference type="PANTHER" id="PTHR30425:SF1">
    <property type="entry name" value="PHOSPHATE TRANSPORT SYSTEM PERMEASE PROTEIN PSTC"/>
    <property type="match status" value="1"/>
</dbReference>
<dbReference type="InterPro" id="IPR051124">
    <property type="entry name" value="Phosphate_Transport_Permease"/>
</dbReference>
<feature type="transmembrane region" description="Helical" evidence="9">
    <location>
        <begin position="294"/>
        <end position="317"/>
    </location>
</feature>
<keyword evidence="8 9" id="KW-0472">Membrane</keyword>
<proteinExistence type="inferred from homology"/>
<dbReference type="InterPro" id="IPR000515">
    <property type="entry name" value="MetI-like"/>
</dbReference>
<keyword evidence="13" id="KW-1185">Reference proteome</keyword>
<keyword evidence="5 10" id="KW-0592">Phosphate transport</keyword>
<protein>
    <recommendedName>
        <fullName evidence="10">Phosphate transport system permease protein</fullName>
    </recommendedName>
</protein>
<dbReference type="KEGG" id="afy:BW247_06030"/>
<keyword evidence="4" id="KW-1003">Cell membrane</keyword>
<dbReference type="SUPFAM" id="SSF161098">
    <property type="entry name" value="MetI-like"/>
    <property type="match status" value="1"/>
</dbReference>
<dbReference type="InterPro" id="IPR035906">
    <property type="entry name" value="MetI-like_sf"/>
</dbReference>
<keyword evidence="10" id="KW-0997">Cell inner membrane</keyword>
<evidence type="ECO:0000256" key="9">
    <source>
        <dbReference type="RuleBase" id="RU363032"/>
    </source>
</evidence>
<evidence type="ECO:0000256" key="5">
    <source>
        <dbReference type="ARBA" id="ARBA00022592"/>
    </source>
</evidence>
<name>A0A1P8UFW1_9GAMM</name>
<evidence type="ECO:0000256" key="10">
    <source>
        <dbReference type="RuleBase" id="RU363054"/>
    </source>
</evidence>
<dbReference type="PANTHER" id="PTHR30425">
    <property type="entry name" value="PHOSPHATE TRANSPORT SYSTEM PERMEASE PROTEIN PST"/>
    <property type="match status" value="1"/>
</dbReference>
<dbReference type="PROSITE" id="PS50928">
    <property type="entry name" value="ABC_TM1"/>
    <property type="match status" value="1"/>
</dbReference>
<feature type="transmembrane region" description="Helical" evidence="9">
    <location>
        <begin position="78"/>
        <end position="109"/>
    </location>
</feature>
<reference evidence="12 13" key="1">
    <citation type="submission" date="2017-01" db="EMBL/GenBank/DDBJ databases">
        <title>Draft sequence of Acidihalobacter ferrooxidans strain DSM 14175 (strain V8).</title>
        <authorList>
            <person name="Khaleque H.N."/>
            <person name="Ramsay J.P."/>
            <person name="Murphy R.J.T."/>
            <person name="Kaksonen A.H."/>
            <person name="Boxall N.J."/>
            <person name="Watkin E.L.J."/>
        </authorList>
    </citation>
    <scope>NUCLEOTIDE SEQUENCE [LARGE SCALE GENOMIC DNA]</scope>
    <source>
        <strain evidence="12 13">V8</strain>
    </source>
</reference>
<evidence type="ECO:0000256" key="1">
    <source>
        <dbReference type="ARBA" id="ARBA00004651"/>
    </source>
</evidence>
<evidence type="ECO:0000256" key="4">
    <source>
        <dbReference type="ARBA" id="ARBA00022475"/>
    </source>
</evidence>
<dbReference type="RefSeq" id="WP_076836360.1">
    <property type="nucleotide sequence ID" value="NZ_CP019434.1"/>
</dbReference>
<comment type="function">
    <text evidence="10">Part of the binding-protein-dependent transport system for phosphate; probably responsible for the translocation of the substrate across the membrane.</text>
</comment>
<dbReference type="GO" id="GO:0006817">
    <property type="term" value="P:phosphate ion transport"/>
    <property type="evidence" value="ECO:0007669"/>
    <property type="project" value="UniProtKB-KW"/>
</dbReference>
<comment type="similarity">
    <text evidence="2 10">Belongs to the binding-protein-dependent transport system permease family. CysTW subfamily.</text>
</comment>
<feature type="domain" description="ABC transmembrane type-1" evidence="11">
    <location>
        <begin position="84"/>
        <end position="313"/>
    </location>
</feature>
<gene>
    <name evidence="12" type="ORF">BW247_06030</name>
</gene>
<dbReference type="CDD" id="cd06261">
    <property type="entry name" value="TM_PBP2"/>
    <property type="match status" value="1"/>
</dbReference>
<evidence type="ECO:0000313" key="13">
    <source>
        <dbReference type="Proteomes" id="UP000243807"/>
    </source>
</evidence>
<dbReference type="STRING" id="1765967.BW247_06030"/>
<dbReference type="GO" id="GO:0005886">
    <property type="term" value="C:plasma membrane"/>
    <property type="evidence" value="ECO:0007669"/>
    <property type="project" value="UniProtKB-SubCell"/>
</dbReference>
<feature type="transmembrane region" description="Helical" evidence="9">
    <location>
        <begin position="121"/>
        <end position="149"/>
    </location>
</feature>
<evidence type="ECO:0000259" key="11">
    <source>
        <dbReference type="PROSITE" id="PS50928"/>
    </source>
</evidence>
<feature type="transmembrane region" description="Helical" evidence="9">
    <location>
        <begin position="27"/>
        <end position="58"/>
    </location>
</feature>
<dbReference type="Proteomes" id="UP000243807">
    <property type="component" value="Chromosome"/>
</dbReference>
<dbReference type="Pfam" id="PF00528">
    <property type="entry name" value="BPD_transp_1"/>
    <property type="match status" value="1"/>
</dbReference>
<feature type="transmembrane region" description="Helical" evidence="9">
    <location>
        <begin position="177"/>
        <end position="202"/>
    </location>
</feature>
<evidence type="ECO:0000256" key="3">
    <source>
        <dbReference type="ARBA" id="ARBA00022448"/>
    </source>
</evidence>
<dbReference type="EMBL" id="CP019434">
    <property type="protein sequence ID" value="APZ42709.1"/>
    <property type="molecule type" value="Genomic_DNA"/>
</dbReference>
<comment type="subcellular location">
    <subcellularLocation>
        <location evidence="10">Cell inner membrane</location>
        <topology evidence="10">Multi-pass membrane protein</topology>
    </subcellularLocation>
    <subcellularLocation>
        <location evidence="1 9">Cell membrane</location>
        <topology evidence="1 9">Multi-pass membrane protein</topology>
    </subcellularLocation>
</comment>
<accession>A0A1P8UFW1</accession>
<dbReference type="GO" id="GO:0005315">
    <property type="term" value="F:phosphate transmembrane transporter activity"/>
    <property type="evidence" value="ECO:0007669"/>
    <property type="project" value="InterPro"/>
</dbReference>
<keyword evidence="6 9" id="KW-0812">Transmembrane</keyword>
<dbReference type="AlphaFoldDB" id="A0A1P8UFW1"/>
<evidence type="ECO:0000256" key="6">
    <source>
        <dbReference type="ARBA" id="ARBA00022692"/>
    </source>
</evidence>
<feature type="transmembrane region" description="Helical" evidence="9">
    <location>
        <begin position="223"/>
        <end position="244"/>
    </location>
</feature>
<dbReference type="OrthoDB" id="9785113at2"/>
<sequence length="328" mass="35323">MSANSLFASAAALRARRLAQGRRMDRLFRLATVLFAWGVLLVLGAIIVVLLVQAWPAFSRFGFGFFTSTAWNPVTENYGAASSILGTLVTAFIAIALAVPISFGIALFLTELSPRWLRRPIGIAVELLAGIPSIIYGIWGLFIFAPWFADNVQWRISDTLGNLPAIGPLFQGPPIGLGWLVAGLVLTIMIIPFIAAVMRDVFDVVPTTLKESAYAMGSTRWEVMRHIVLPYTSVGVIGGIMLGLGRALGETMAVTFVVGNAHDIHASLFMPGNTIASTIANEFTEATTVPHRSALIALGLILFIITFVVLALAKFLLLQVERGQGQKA</sequence>
<dbReference type="InterPro" id="IPR011864">
    <property type="entry name" value="Phosphate_PstC"/>
</dbReference>
<evidence type="ECO:0000256" key="2">
    <source>
        <dbReference type="ARBA" id="ARBA00007069"/>
    </source>
</evidence>
<organism evidence="12 13">
    <name type="scientific">Acidihalobacter ferrooxydans</name>
    <dbReference type="NCBI Taxonomy" id="1765967"/>
    <lineage>
        <taxon>Bacteria</taxon>
        <taxon>Pseudomonadati</taxon>
        <taxon>Pseudomonadota</taxon>
        <taxon>Gammaproteobacteria</taxon>
        <taxon>Chromatiales</taxon>
        <taxon>Ectothiorhodospiraceae</taxon>
        <taxon>Acidihalobacter</taxon>
    </lineage>
</organism>
<evidence type="ECO:0000256" key="8">
    <source>
        <dbReference type="ARBA" id="ARBA00023136"/>
    </source>
</evidence>
<keyword evidence="3 9" id="KW-0813">Transport</keyword>
<dbReference type="NCBIfam" id="TIGR02138">
    <property type="entry name" value="phosphate_pstC"/>
    <property type="match status" value="1"/>
</dbReference>
<keyword evidence="7 9" id="KW-1133">Transmembrane helix</keyword>
<evidence type="ECO:0000313" key="12">
    <source>
        <dbReference type="EMBL" id="APZ42709.1"/>
    </source>
</evidence>
<evidence type="ECO:0000256" key="7">
    <source>
        <dbReference type="ARBA" id="ARBA00022989"/>
    </source>
</evidence>
<dbReference type="Gene3D" id="1.10.3720.10">
    <property type="entry name" value="MetI-like"/>
    <property type="match status" value="1"/>
</dbReference>